<keyword evidence="1" id="KW-0732">Signal</keyword>
<keyword evidence="4" id="KW-1185">Reference proteome</keyword>
<dbReference type="Gene3D" id="3.40.50.1580">
    <property type="entry name" value="Nucleoside phosphorylase domain"/>
    <property type="match status" value="1"/>
</dbReference>
<feature type="signal peptide" evidence="1">
    <location>
        <begin position="1"/>
        <end position="18"/>
    </location>
</feature>
<evidence type="ECO:0000256" key="1">
    <source>
        <dbReference type="SAM" id="SignalP"/>
    </source>
</evidence>
<proteinExistence type="predicted"/>
<evidence type="ECO:0000313" key="3">
    <source>
        <dbReference type="EMBL" id="MDD1779839.1"/>
    </source>
</evidence>
<feature type="domain" description="Nucleoside phosphorylase" evidence="2">
    <location>
        <begin position="22"/>
        <end position="262"/>
    </location>
</feature>
<organism evidence="3 4">
    <name type="scientific">Enterovibrio qingdaonensis</name>
    <dbReference type="NCBI Taxonomy" id="2899818"/>
    <lineage>
        <taxon>Bacteria</taxon>
        <taxon>Pseudomonadati</taxon>
        <taxon>Pseudomonadota</taxon>
        <taxon>Gammaproteobacteria</taxon>
        <taxon>Vibrionales</taxon>
        <taxon>Vibrionaceae</taxon>
        <taxon>Enterovibrio</taxon>
    </lineage>
</organism>
<dbReference type="PANTHER" id="PTHR46832:SF1">
    <property type="entry name" value="5'-METHYLTHIOADENOSINE_S-ADENOSYLHOMOCYSTEINE NUCLEOSIDASE"/>
    <property type="match status" value="1"/>
</dbReference>
<dbReference type="Proteomes" id="UP001149821">
    <property type="component" value="Unassembled WGS sequence"/>
</dbReference>
<evidence type="ECO:0000313" key="4">
    <source>
        <dbReference type="Proteomes" id="UP001149821"/>
    </source>
</evidence>
<accession>A0ABT5QG53</accession>
<dbReference type="InterPro" id="IPR035994">
    <property type="entry name" value="Nucleoside_phosphorylase_sf"/>
</dbReference>
<reference evidence="3" key="1">
    <citation type="submission" date="2021-12" db="EMBL/GenBank/DDBJ databases">
        <title>Enterovibrio ZSDZ35 sp. nov. and Enterovibrio ZSDZ42 sp. nov., isolated from coastal seawater in Qingdao.</title>
        <authorList>
            <person name="Zhang P."/>
        </authorList>
    </citation>
    <scope>NUCLEOTIDE SEQUENCE</scope>
    <source>
        <strain evidence="3">ZSDZ35</strain>
    </source>
</reference>
<feature type="chain" id="PRO_5045525899" evidence="1">
    <location>
        <begin position="19"/>
        <end position="266"/>
    </location>
</feature>
<protein>
    <submittedName>
        <fullName evidence="3">5'-methylthioadenosine/S-adenosylhomocysteine nucleosidase</fullName>
    </submittedName>
</protein>
<evidence type="ECO:0000259" key="2">
    <source>
        <dbReference type="Pfam" id="PF01048"/>
    </source>
</evidence>
<dbReference type="Pfam" id="PF01048">
    <property type="entry name" value="PNP_UDP_1"/>
    <property type="match status" value="1"/>
</dbReference>
<dbReference type="InterPro" id="IPR000845">
    <property type="entry name" value="Nucleoside_phosphorylase_d"/>
</dbReference>
<sequence length="266" mass="29225">MFKNIASLSLLISSSVMATEQPILIQGAMDIETNVLIAALENAKESERGSWTFWEGKINGHPIVISRTEIGLANAAASTTLGIELFNPKAIINQGTAGGHDPELYRGDIVVGARSFNMGAYKVAYTEKGKGIHPEKWENFDVVMRLRKEGELVNFSHYDADDALLAHTLSYTDAYKHGKIVSGVIGTADEWNREVDRINWFHEKLGTSVEEMETSAAALVAEAYDVPFVSIRVLSNTDQHNQDFDPATATHCQEFVLDVVKGLVAQ</sequence>
<dbReference type="CDD" id="cd09008">
    <property type="entry name" value="MTAN"/>
    <property type="match status" value="1"/>
</dbReference>
<name>A0ABT5QG53_9GAMM</name>
<dbReference type="EMBL" id="JAJUBB010000001">
    <property type="protein sequence ID" value="MDD1779839.1"/>
    <property type="molecule type" value="Genomic_DNA"/>
</dbReference>
<gene>
    <name evidence="3" type="ORF">LRP49_01400</name>
</gene>
<comment type="caution">
    <text evidence="3">The sequence shown here is derived from an EMBL/GenBank/DDBJ whole genome shotgun (WGS) entry which is preliminary data.</text>
</comment>
<dbReference type="SUPFAM" id="SSF53167">
    <property type="entry name" value="Purine and uridine phosphorylases"/>
    <property type="match status" value="1"/>
</dbReference>
<dbReference type="RefSeq" id="WP_274139666.1">
    <property type="nucleotide sequence ID" value="NZ_JAJUBB010000001.1"/>
</dbReference>
<dbReference type="PANTHER" id="PTHR46832">
    <property type="entry name" value="5'-METHYLTHIOADENOSINE/S-ADENOSYLHOMOCYSTEINE NUCLEOSIDASE"/>
    <property type="match status" value="1"/>
</dbReference>